<evidence type="ECO:0000313" key="8">
    <source>
        <dbReference type="EMBL" id="KAF1812957.1"/>
    </source>
</evidence>
<dbReference type="Gene3D" id="1.20.120.1080">
    <property type="match status" value="1"/>
</dbReference>
<dbReference type="OrthoDB" id="5600252at2759"/>
<feature type="region of interest" description="Disordered" evidence="5">
    <location>
        <begin position="690"/>
        <end position="711"/>
    </location>
</feature>
<dbReference type="Pfam" id="PF00270">
    <property type="entry name" value="DEAD"/>
    <property type="match status" value="1"/>
</dbReference>
<dbReference type="PANTHER" id="PTHR18934">
    <property type="entry name" value="ATP-DEPENDENT RNA HELICASE"/>
    <property type="match status" value="1"/>
</dbReference>
<gene>
    <name evidence="8 10" type="ORF">P152DRAFT_507249</name>
</gene>
<proteinExistence type="predicted"/>
<dbReference type="RefSeq" id="XP_033534588.1">
    <property type="nucleotide sequence ID" value="XM_033682526.1"/>
</dbReference>
<protein>
    <submittedName>
        <fullName evidence="8 10">P-loop containing nucleoside triphosphate hydrolase protein</fullName>
    </submittedName>
</protein>
<name>A0A6G1G4G0_9PEZI</name>
<dbReference type="SMART" id="SM00847">
    <property type="entry name" value="HA2"/>
    <property type="match status" value="1"/>
</dbReference>
<dbReference type="CDD" id="cd17917">
    <property type="entry name" value="DEXHc_RHA-like"/>
    <property type="match status" value="1"/>
</dbReference>
<evidence type="ECO:0000256" key="2">
    <source>
        <dbReference type="ARBA" id="ARBA00022801"/>
    </source>
</evidence>
<evidence type="ECO:0000313" key="10">
    <source>
        <dbReference type="RefSeq" id="XP_033534588.1"/>
    </source>
</evidence>
<dbReference type="CDD" id="cd18791">
    <property type="entry name" value="SF2_C_RHA"/>
    <property type="match status" value="1"/>
</dbReference>
<evidence type="ECO:0000259" key="6">
    <source>
        <dbReference type="PROSITE" id="PS51192"/>
    </source>
</evidence>
<organism evidence="8">
    <name type="scientific">Eremomyces bilateralis CBS 781.70</name>
    <dbReference type="NCBI Taxonomy" id="1392243"/>
    <lineage>
        <taxon>Eukaryota</taxon>
        <taxon>Fungi</taxon>
        <taxon>Dikarya</taxon>
        <taxon>Ascomycota</taxon>
        <taxon>Pezizomycotina</taxon>
        <taxon>Dothideomycetes</taxon>
        <taxon>Dothideomycetes incertae sedis</taxon>
        <taxon>Eremomycetales</taxon>
        <taxon>Eremomycetaceae</taxon>
        <taxon>Eremomyces</taxon>
    </lineage>
</organism>
<dbReference type="Gene3D" id="3.40.50.300">
    <property type="entry name" value="P-loop containing nucleotide triphosphate hydrolases"/>
    <property type="match status" value="2"/>
</dbReference>
<dbReference type="InterPro" id="IPR001650">
    <property type="entry name" value="Helicase_C-like"/>
</dbReference>
<dbReference type="PROSITE" id="PS51194">
    <property type="entry name" value="HELICASE_CTER"/>
    <property type="match status" value="1"/>
</dbReference>
<dbReference type="GO" id="GO:0005524">
    <property type="term" value="F:ATP binding"/>
    <property type="evidence" value="ECO:0007669"/>
    <property type="project" value="UniProtKB-KW"/>
</dbReference>
<feature type="compositionally biased region" description="Basic and acidic residues" evidence="5">
    <location>
        <begin position="702"/>
        <end position="711"/>
    </location>
</feature>
<keyword evidence="3" id="KW-0347">Helicase</keyword>
<feature type="domain" description="Helicase ATP-binding" evidence="6">
    <location>
        <begin position="9"/>
        <end position="184"/>
    </location>
</feature>
<dbReference type="InterPro" id="IPR027417">
    <property type="entry name" value="P-loop_NTPase"/>
</dbReference>
<dbReference type="InterPro" id="IPR014001">
    <property type="entry name" value="Helicase_ATP-bd"/>
</dbReference>
<dbReference type="InterPro" id="IPR011545">
    <property type="entry name" value="DEAD/DEAH_box_helicase_dom"/>
</dbReference>
<evidence type="ECO:0000256" key="4">
    <source>
        <dbReference type="ARBA" id="ARBA00022840"/>
    </source>
</evidence>
<dbReference type="PROSITE" id="PS51192">
    <property type="entry name" value="HELICASE_ATP_BIND_1"/>
    <property type="match status" value="1"/>
</dbReference>
<dbReference type="Proteomes" id="UP000504638">
    <property type="component" value="Unplaced"/>
</dbReference>
<keyword evidence="2 8" id="KW-0378">Hydrolase</keyword>
<keyword evidence="4" id="KW-0067">ATP-binding</keyword>
<dbReference type="SMART" id="SM00490">
    <property type="entry name" value="HELICc"/>
    <property type="match status" value="1"/>
</dbReference>
<reference evidence="10" key="2">
    <citation type="submission" date="2020-04" db="EMBL/GenBank/DDBJ databases">
        <authorList>
            <consortium name="NCBI Genome Project"/>
        </authorList>
    </citation>
    <scope>NUCLEOTIDE SEQUENCE</scope>
    <source>
        <strain evidence="10">CBS 781.70</strain>
    </source>
</reference>
<evidence type="ECO:0000313" key="9">
    <source>
        <dbReference type="Proteomes" id="UP000504638"/>
    </source>
</evidence>
<evidence type="ECO:0000259" key="7">
    <source>
        <dbReference type="PROSITE" id="PS51194"/>
    </source>
</evidence>
<dbReference type="PANTHER" id="PTHR18934:SF99">
    <property type="entry name" value="ATP-DEPENDENT RNA HELICASE DHX37-RELATED"/>
    <property type="match status" value="1"/>
</dbReference>
<dbReference type="EMBL" id="ML975156">
    <property type="protein sequence ID" value="KAF1812957.1"/>
    <property type="molecule type" value="Genomic_DNA"/>
</dbReference>
<reference evidence="10" key="3">
    <citation type="submission" date="2025-04" db="UniProtKB">
        <authorList>
            <consortium name="RefSeq"/>
        </authorList>
    </citation>
    <scope>IDENTIFICATION</scope>
    <source>
        <strain evidence="10">CBS 781.70</strain>
    </source>
</reference>
<dbReference type="GO" id="GO:0004386">
    <property type="term" value="F:helicase activity"/>
    <property type="evidence" value="ECO:0007669"/>
    <property type="project" value="UniProtKB-KW"/>
</dbReference>
<dbReference type="GeneID" id="54423096"/>
<dbReference type="SMART" id="SM00487">
    <property type="entry name" value="DEXDc"/>
    <property type="match status" value="1"/>
</dbReference>
<sequence>MREYSEELLDIVSNNPFCIISGTTGSGKSTQVPQILLEEALRHGPDQTCNIICTEPRRVAVTTLAERVAAERAEGVGDSVGYRVSFDRVLPRMPQRVTYCTPEILSLQMLHSNEDVLANLTHIIVDEVHERNARTDGLLSQLKLAYDNRVRAGKPFPKVILMSASLDGGLIEEYFSLRTADGKVKRCPVLTVPGKVHEVEYKDLEDVDKELSSDTVLRTARTLLRDSDYEKFMKLEKAVKPLASSPSNMLIGWRSEWEIAQDREEARVSYALVAATIAKICKSDEKGAILAFLPGWNEIKRVEELLQRGKVFGLDFKNTSKFRISLLHSTNPAGMEEALTPLPDTCRKILLATNIAETSITIPDVRFVVDSAKQRTPRYDHVRKLSVLDREWVSRSSIVQRAGRAGRTQPGTYYGLLSKNRHELLRDTIAQPSIDSSHLHLACLRARSQFPEMSLPEYFAQLLEAPSRDEVAAAVKDLQNIGAIGPDLTVTLFGRLLGEFPTQPSITRMILLGVMFRCLQPMIVLGGFLTTNQQFFMHPETTKDKLRADAIRAIYSQGTASDHIASISAFDELQSIETREGPDAAVEWAEKSFLNIHAFKIVQKYMLQIQRVMWDRRIVRDIYSAEHNVNSTELSLIKALFLSGVAPNVGLRRTSNQFWTRSGTEALLPMDSAARPTHWIGLLETRRGISTQPATADGPEQMDEKESVTGH</sequence>
<keyword evidence="1" id="KW-0547">Nucleotide-binding</keyword>
<evidence type="ECO:0000256" key="3">
    <source>
        <dbReference type="ARBA" id="ARBA00022806"/>
    </source>
</evidence>
<evidence type="ECO:0000256" key="1">
    <source>
        <dbReference type="ARBA" id="ARBA00022741"/>
    </source>
</evidence>
<reference evidence="8 10" key="1">
    <citation type="submission" date="2020-01" db="EMBL/GenBank/DDBJ databases">
        <authorList>
            <consortium name="DOE Joint Genome Institute"/>
            <person name="Haridas S."/>
            <person name="Albert R."/>
            <person name="Binder M."/>
            <person name="Bloem J."/>
            <person name="Labutti K."/>
            <person name="Salamov A."/>
            <person name="Andreopoulos B."/>
            <person name="Baker S.E."/>
            <person name="Barry K."/>
            <person name="Bills G."/>
            <person name="Bluhm B.H."/>
            <person name="Cannon C."/>
            <person name="Castanera R."/>
            <person name="Culley D.E."/>
            <person name="Daum C."/>
            <person name="Ezra D."/>
            <person name="Gonzalez J.B."/>
            <person name="Henrissat B."/>
            <person name="Kuo A."/>
            <person name="Liang C."/>
            <person name="Lipzen A."/>
            <person name="Lutzoni F."/>
            <person name="Magnuson J."/>
            <person name="Mondo S."/>
            <person name="Nolan M."/>
            <person name="Ohm R."/>
            <person name="Pangilinan J."/>
            <person name="Park H.-J."/>
            <person name="Ramirez L."/>
            <person name="Alfaro M."/>
            <person name="Sun H."/>
            <person name="Tritt A."/>
            <person name="Yoshinaga Y."/>
            <person name="Zwiers L.-H."/>
            <person name="Turgeon B.G."/>
            <person name="Goodwin S.B."/>
            <person name="Spatafora J.W."/>
            <person name="Crous P.W."/>
            <person name="Grigoriev I.V."/>
        </authorList>
    </citation>
    <scope>NUCLEOTIDE SEQUENCE</scope>
    <source>
        <strain evidence="8 10">CBS 781.70</strain>
    </source>
</reference>
<dbReference type="SUPFAM" id="SSF52540">
    <property type="entry name" value="P-loop containing nucleoside triphosphate hydrolases"/>
    <property type="match status" value="1"/>
</dbReference>
<feature type="domain" description="Helicase C-terminal" evidence="7">
    <location>
        <begin position="272"/>
        <end position="445"/>
    </location>
</feature>
<dbReference type="GO" id="GO:0016787">
    <property type="term" value="F:hydrolase activity"/>
    <property type="evidence" value="ECO:0007669"/>
    <property type="project" value="UniProtKB-KW"/>
</dbReference>
<evidence type="ECO:0000256" key="5">
    <source>
        <dbReference type="SAM" id="MobiDB-lite"/>
    </source>
</evidence>
<dbReference type="AlphaFoldDB" id="A0A6G1G4G0"/>
<dbReference type="Pfam" id="PF00271">
    <property type="entry name" value="Helicase_C"/>
    <property type="match status" value="1"/>
</dbReference>
<accession>A0A6G1G4G0</accession>
<dbReference type="GO" id="GO:0003723">
    <property type="term" value="F:RNA binding"/>
    <property type="evidence" value="ECO:0007669"/>
    <property type="project" value="TreeGrafter"/>
</dbReference>
<keyword evidence="9" id="KW-1185">Reference proteome</keyword>
<dbReference type="InterPro" id="IPR007502">
    <property type="entry name" value="Helicase-assoc_dom"/>
</dbReference>